<keyword evidence="1" id="KW-0812">Transmembrane</keyword>
<feature type="transmembrane region" description="Helical" evidence="1">
    <location>
        <begin position="203"/>
        <end position="230"/>
    </location>
</feature>
<accession>A0A5M3MZK6</accession>
<proteinExistence type="predicted"/>
<organism evidence="3 4">
    <name type="scientific">Coniophora puteana (strain RWD-64-598)</name>
    <name type="common">Brown rot fungus</name>
    <dbReference type="NCBI Taxonomy" id="741705"/>
    <lineage>
        <taxon>Eukaryota</taxon>
        <taxon>Fungi</taxon>
        <taxon>Dikarya</taxon>
        <taxon>Basidiomycota</taxon>
        <taxon>Agaricomycotina</taxon>
        <taxon>Agaricomycetes</taxon>
        <taxon>Agaricomycetidae</taxon>
        <taxon>Boletales</taxon>
        <taxon>Coniophorineae</taxon>
        <taxon>Coniophoraceae</taxon>
        <taxon>Coniophora</taxon>
    </lineage>
</organism>
<dbReference type="OMA" id="YDIYRPP"/>
<dbReference type="GeneID" id="19204916"/>
<evidence type="ECO:0000313" key="4">
    <source>
        <dbReference type="Proteomes" id="UP000053558"/>
    </source>
</evidence>
<protein>
    <recommendedName>
        <fullName evidence="2">DUF6534 domain-containing protein</fullName>
    </recommendedName>
</protein>
<comment type="caution">
    <text evidence="3">The sequence shown here is derived from an EMBL/GenBank/DDBJ whole genome shotgun (WGS) entry which is preliminary data.</text>
</comment>
<name>A0A5M3MZK6_CONPW</name>
<dbReference type="RefSeq" id="XP_007765998.1">
    <property type="nucleotide sequence ID" value="XM_007767808.1"/>
</dbReference>
<keyword evidence="4" id="KW-1185">Reference proteome</keyword>
<dbReference type="InterPro" id="IPR045339">
    <property type="entry name" value="DUF6534"/>
</dbReference>
<feature type="transmembrane region" description="Helical" evidence="1">
    <location>
        <begin position="165"/>
        <end position="191"/>
    </location>
</feature>
<feature type="transmembrane region" description="Helical" evidence="1">
    <location>
        <begin position="20"/>
        <end position="41"/>
    </location>
</feature>
<gene>
    <name evidence="3" type="ORF">CONPUDRAFT_163422</name>
</gene>
<dbReference type="EMBL" id="JH711575">
    <property type="protein sequence ID" value="EIW84244.1"/>
    <property type="molecule type" value="Genomic_DNA"/>
</dbReference>
<evidence type="ECO:0000313" key="3">
    <source>
        <dbReference type="EMBL" id="EIW84244.1"/>
    </source>
</evidence>
<keyword evidence="1" id="KW-1133">Transmembrane helix</keyword>
<feature type="domain" description="DUF6534" evidence="2">
    <location>
        <begin position="176"/>
        <end position="256"/>
    </location>
</feature>
<dbReference type="Pfam" id="PF20152">
    <property type="entry name" value="DUF6534"/>
    <property type="match status" value="1"/>
</dbReference>
<feature type="transmembrane region" description="Helical" evidence="1">
    <location>
        <begin position="101"/>
        <end position="119"/>
    </location>
</feature>
<feature type="transmembrane region" description="Helical" evidence="1">
    <location>
        <begin position="131"/>
        <end position="153"/>
    </location>
</feature>
<feature type="non-terminal residue" evidence="3">
    <location>
        <position position="256"/>
    </location>
</feature>
<dbReference type="OrthoDB" id="3214861at2759"/>
<dbReference type="PANTHER" id="PTHR40465:SF1">
    <property type="entry name" value="DUF6534 DOMAIN-CONTAINING PROTEIN"/>
    <property type="match status" value="1"/>
</dbReference>
<sequence>MSTTPLPDIPSLNDTYGAVLLGLVAASTLFGFSTVQAFIYLRTHTQTSDLKLWKLSIYGLWFLDALHLALITIMVYHYLITEYLDPIELLQITWSFKANEVVSILMIYSIHVLYTYRLWIMSRGRNCTLPMVVSILVIPTVTATSIILCWAIFRSDLWSDVLNIQWAITLTLANMAAVDIILAASFCYLLSSARTGFGPSDTLVVKIMAFTFDTGLLTSICSLSVLLACVLMSSNLVYVGIDLVVTKLYINSFLAM</sequence>
<evidence type="ECO:0000259" key="2">
    <source>
        <dbReference type="Pfam" id="PF20152"/>
    </source>
</evidence>
<dbReference type="PANTHER" id="PTHR40465">
    <property type="entry name" value="CHROMOSOME 1, WHOLE GENOME SHOTGUN SEQUENCE"/>
    <property type="match status" value="1"/>
</dbReference>
<dbReference type="Proteomes" id="UP000053558">
    <property type="component" value="Unassembled WGS sequence"/>
</dbReference>
<keyword evidence="1" id="KW-0472">Membrane</keyword>
<feature type="transmembrane region" description="Helical" evidence="1">
    <location>
        <begin position="61"/>
        <end position="81"/>
    </location>
</feature>
<evidence type="ECO:0000256" key="1">
    <source>
        <dbReference type="SAM" id="Phobius"/>
    </source>
</evidence>
<dbReference type="KEGG" id="cput:CONPUDRAFT_163422"/>
<dbReference type="AlphaFoldDB" id="A0A5M3MZK6"/>
<reference evidence="4" key="1">
    <citation type="journal article" date="2012" name="Science">
        <title>The Paleozoic origin of enzymatic lignin decomposition reconstructed from 31 fungal genomes.</title>
        <authorList>
            <person name="Floudas D."/>
            <person name="Binder M."/>
            <person name="Riley R."/>
            <person name="Barry K."/>
            <person name="Blanchette R.A."/>
            <person name="Henrissat B."/>
            <person name="Martinez A.T."/>
            <person name="Otillar R."/>
            <person name="Spatafora J.W."/>
            <person name="Yadav J.S."/>
            <person name="Aerts A."/>
            <person name="Benoit I."/>
            <person name="Boyd A."/>
            <person name="Carlson A."/>
            <person name="Copeland A."/>
            <person name="Coutinho P.M."/>
            <person name="de Vries R.P."/>
            <person name="Ferreira P."/>
            <person name="Findley K."/>
            <person name="Foster B."/>
            <person name="Gaskell J."/>
            <person name="Glotzer D."/>
            <person name="Gorecki P."/>
            <person name="Heitman J."/>
            <person name="Hesse C."/>
            <person name="Hori C."/>
            <person name="Igarashi K."/>
            <person name="Jurgens J.A."/>
            <person name="Kallen N."/>
            <person name="Kersten P."/>
            <person name="Kohler A."/>
            <person name="Kuees U."/>
            <person name="Kumar T.K.A."/>
            <person name="Kuo A."/>
            <person name="LaButti K."/>
            <person name="Larrondo L.F."/>
            <person name="Lindquist E."/>
            <person name="Ling A."/>
            <person name="Lombard V."/>
            <person name="Lucas S."/>
            <person name="Lundell T."/>
            <person name="Martin R."/>
            <person name="McLaughlin D.J."/>
            <person name="Morgenstern I."/>
            <person name="Morin E."/>
            <person name="Murat C."/>
            <person name="Nagy L.G."/>
            <person name="Nolan M."/>
            <person name="Ohm R.A."/>
            <person name="Patyshakuliyeva A."/>
            <person name="Rokas A."/>
            <person name="Ruiz-Duenas F.J."/>
            <person name="Sabat G."/>
            <person name="Salamov A."/>
            <person name="Samejima M."/>
            <person name="Schmutz J."/>
            <person name="Slot J.C."/>
            <person name="St John F."/>
            <person name="Stenlid J."/>
            <person name="Sun H."/>
            <person name="Sun S."/>
            <person name="Syed K."/>
            <person name="Tsang A."/>
            <person name="Wiebenga A."/>
            <person name="Young D."/>
            <person name="Pisabarro A."/>
            <person name="Eastwood D.C."/>
            <person name="Martin F."/>
            <person name="Cullen D."/>
            <person name="Grigoriev I.V."/>
            <person name="Hibbett D.S."/>
        </authorList>
    </citation>
    <scope>NUCLEOTIDE SEQUENCE [LARGE SCALE GENOMIC DNA]</scope>
    <source>
        <strain evidence="4">RWD-64-598 SS2</strain>
    </source>
</reference>